<organism evidence="4 5">
    <name type="scientific">Hoeflea olei</name>
    <dbReference type="NCBI Taxonomy" id="1480615"/>
    <lineage>
        <taxon>Bacteria</taxon>
        <taxon>Pseudomonadati</taxon>
        <taxon>Pseudomonadota</taxon>
        <taxon>Alphaproteobacteria</taxon>
        <taxon>Hyphomicrobiales</taxon>
        <taxon>Rhizobiaceae</taxon>
        <taxon>Hoeflea</taxon>
    </lineage>
</organism>
<evidence type="ECO:0008006" key="6">
    <source>
        <dbReference type="Google" id="ProtNLM"/>
    </source>
</evidence>
<feature type="domain" description="Phage terminase large subunit GpA ATPase" evidence="2">
    <location>
        <begin position="66"/>
        <end position="318"/>
    </location>
</feature>
<dbReference type="GO" id="GO:0016887">
    <property type="term" value="F:ATP hydrolysis activity"/>
    <property type="evidence" value="ECO:0007669"/>
    <property type="project" value="InterPro"/>
</dbReference>
<accession>A0A1C1YRY5</accession>
<dbReference type="Proteomes" id="UP000094795">
    <property type="component" value="Unassembled WGS sequence"/>
</dbReference>
<proteinExistence type="predicted"/>
<evidence type="ECO:0000313" key="5">
    <source>
        <dbReference type="Proteomes" id="UP000094795"/>
    </source>
</evidence>
<dbReference type="Gene3D" id="3.40.50.300">
    <property type="entry name" value="P-loop containing nucleotide triphosphate hydrolases"/>
    <property type="match status" value="1"/>
</dbReference>
<comment type="caution">
    <text evidence="4">The sequence shown here is derived from an EMBL/GenBank/DDBJ whole genome shotgun (WGS) entry which is preliminary data.</text>
</comment>
<dbReference type="STRING" id="1480615.AWJ14_19485"/>
<dbReference type="GO" id="GO:0004519">
    <property type="term" value="F:endonuclease activity"/>
    <property type="evidence" value="ECO:0007669"/>
    <property type="project" value="InterPro"/>
</dbReference>
<dbReference type="Pfam" id="PF20454">
    <property type="entry name" value="GpA_nuclease"/>
    <property type="match status" value="1"/>
</dbReference>
<dbReference type="InterPro" id="IPR046453">
    <property type="entry name" value="GpA_ATPase"/>
</dbReference>
<evidence type="ECO:0000259" key="3">
    <source>
        <dbReference type="Pfam" id="PF20454"/>
    </source>
</evidence>
<gene>
    <name evidence="4" type="ORF">AWJ14_19485</name>
</gene>
<dbReference type="InterPro" id="IPR027417">
    <property type="entry name" value="P-loop_NTPase"/>
</dbReference>
<evidence type="ECO:0000256" key="1">
    <source>
        <dbReference type="SAM" id="MobiDB-lite"/>
    </source>
</evidence>
<dbReference type="InterPro" id="IPR046454">
    <property type="entry name" value="GpA_endonuclease"/>
</dbReference>
<evidence type="ECO:0000313" key="4">
    <source>
        <dbReference type="EMBL" id="OCW56279.1"/>
    </source>
</evidence>
<dbReference type="Pfam" id="PF05876">
    <property type="entry name" value="GpA_ATPase"/>
    <property type="match status" value="1"/>
</dbReference>
<evidence type="ECO:0000259" key="2">
    <source>
        <dbReference type="Pfam" id="PF05876"/>
    </source>
</evidence>
<reference evidence="4 5" key="1">
    <citation type="submission" date="2015-12" db="EMBL/GenBank/DDBJ databases">
        <authorList>
            <person name="Shamseldin A."/>
            <person name="Moawad H."/>
            <person name="Abd El-Rahim W.M."/>
            <person name="Sadowsky M.J."/>
        </authorList>
    </citation>
    <scope>NUCLEOTIDE SEQUENCE [LARGE SCALE GENOMIC DNA]</scope>
    <source>
        <strain evidence="4 5">JC234</strain>
    </source>
</reference>
<name>A0A1C1YRY5_9HYPH</name>
<feature type="compositionally biased region" description="Polar residues" evidence="1">
    <location>
        <begin position="703"/>
        <end position="714"/>
    </location>
</feature>
<feature type="region of interest" description="Disordered" evidence="1">
    <location>
        <begin position="661"/>
        <end position="728"/>
    </location>
</feature>
<protein>
    <recommendedName>
        <fullName evidence="6">Terminase</fullName>
    </recommendedName>
</protein>
<dbReference type="OrthoDB" id="5181253at2"/>
<sequence length="728" mass="82299">MTLNLHDIRAEATELLATSDFAEGLQEFKQLLAVYRATYLKWPERPPFVDWVYDNVHLTAQESSRAGPMRLSVYQRAIGNAVFHDHHCRQVTVLKGVQIGYSKLLRVIFAYCVAVLAKRISVVFPTEGDTKRFFDDEIASLYSSVRAVADIIRQPKRGEPASTLSEQRYANGAIAYLRAAFNEDSLQSFTSWLQLADEADRDGWQPRGHSAGDKVSQLRNRGTDFVDSKLIIGSTPGIRDISVVWREWQTSDKRKLFITCPKCRTTQELRWGSNKTRYGFRWDLDEHGHVERAYYKCDTDRDCFIREDEKEAIIEAGEYRPTAVPTQPGNVGIHAPSWISMSPGAAWKTLAQQWLEAQGDPQKLKEFVTFKMAEPWDDIGQGIDEHAVSTLFKDYPEEIPDDVVVLTAGGDTQRNKEGKGTGFEIPSREFSVVGWTRYGQMRVIGHYKFLGKPGDASSDEEVRTFIRRKWKRRDGRTMQVIATAMDSNGGFADEVRTFAASFRGERVWAIIGDNKAKGTRSTYVWPAKATTNKIKRTQFYRIDSGLAKDAVFRLMQQDGDYAPMFPRSMPPDYLEKLLCEERKKLKTGDYWQPKRGRRAEEEWVCLAYAYAALKGLQLSDTGAWGDLNLAATTLGIPETIHDPETGELGYRGIDMSAHAQERRAAAGPLLAEPEKPKRGSPAKAQAPEQTADPPVAQVAPKPTKSTLVEVQQQPRRVMKQIKAGWPRR</sequence>
<dbReference type="RefSeq" id="WP_066182171.1">
    <property type="nucleotide sequence ID" value="NZ_LQZT01000042.1"/>
</dbReference>
<dbReference type="AlphaFoldDB" id="A0A1C1YRY5"/>
<dbReference type="EMBL" id="LQZT01000042">
    <property type="protein sequence ID" value="OCW56279.1"/>
    <property type="molecule type" value="Genomic_DNA"/>
</dbReference>
<keyword evidence="5" id="KW-1185">Reference proteome</keyword>
<feature type="domain" description="Terminase large subunit GpA endonuclease" evidence="3">
    <location>
        <begin position="333"/>
        <end position="619"/>
    </location>
</feature>